<accession>A0A7D5LCR6</accession>
<dbReference type="KEGG" id="halu:HUG12_19065"/>
<evidence type="ECO:0000313" key="1">
    <source>
        <dbReference type="EMBL" id="QLG63712.1"/>
    </source>
</evidence>
<dbReference type="EMBL" id="CP058579">
    <property type="protein sequence ID" value="QLG63712.1"/>
    <property type="molecule type" value="Genomic_DNA"/>
</dbReference>
<dbReference type="AlphaFoldDB" id="A0A7D5LCR6"/>
<proteinExistence type="predicted"/>
<sequence length="87" mass="9963">MTATLSEYGIETEDRDELVTELRDVHGEQVGESGKSLVFALEDGHVLDEWASELNVDREELVARMRELADEATDYNWGTYEPFVVRK</sequence>
<dbReference type="OrthoDB" id="374508at2157"/>
<dbReference type="RefSeq" id="WP_179270296.1">
    <property type="nucleotide sequence ID" value="NZ_CP058579.1"/>
</dbReference>
<protein>
    <submittedName>
        <fullName evidence="1">Uncharacterized protein</fullName>
    </submittedName>
</protein>
<keyword evidence="2" id="KW-1185">Reference proteome</keyword>
<gene>
    <name evidence="1" type="ORF">HUG12_19065</name>
</gene>
<dbReference type="GeneID" id="56039606"/>
<dbReference type="Proteomes" id="UP000509626">
    <property type="component" value="Chromosome"/>
</dbReference>
<evidence type="ECO:0000313" key="2">
    <source>
        <dbReference type="Proteomes" id="UP000509626"/>
    </source>
</evidence>
<reference evidence="1 2" key="1">
    <citation type="submission" date="2020-06" db="EMBL/GenBank/DDBJ databases">
        <title>NJ-3-1, isolated from saline soil.</title>
        <authorList>
            <person name="Cui H.L."/>
            <person name="Shi X."/>
        </authorList>
    </citation>
    <scope>NUCLEOTIDE SEQUENCE [LARGE SCALE GENOMIC DNA]</scope>
    <source>
        <strain evidence="1 2">NJ-3-1</strain>
    </source>
</reference>
<name>A0A7D5LCR6_9EURY</name>
<organism evidence="1 2">
    <name type="scientific">Halorarum salinum</name>
    <dbReference type="NCBI Taxonomy" id="2743089"/>
    <lineage>
        <taxon>Archaea</taxon>
        <taxon>Methanobacteriati</taxon>
        <taxon>Methanobacteriota</taxon>
        <taxon>Stenosarchaea group</taxon>
        <taxon>Halobacteria</taxon>
        <taxon>Halobacteriales</taxon>
        <taxon>Haloferacaceae</taxon>
        <taxon>Halorarum</taxon>
    </lineage>
</organism>